<dbReference type="PANTHER" id="PTHR36512">
    <property type="entry name" value="D-AMINOPEPTIDASE"/>
    <property type="match status" value="1"/>
</dbReference>
<proteinExistence type="inferred from homology"/>
<organism evidence="2">
    <name type="scientific">marine metagenome</name>
    <dbReference type="NCBI Taxonomy" id="408172"/>
    <lineage>
        <taxon>unclassified sequences</taxon>
        <taxon>metagenomes</taxon>
        <taxon>ecological metagenomes</taxon>
    </lineage>
</organism>
<reference evidence="2" key="1">
    <citation type="submission" date="2018-05" db="EMBL/GenBank/DDBJ databases">
        <authorList>
            <person name="Lanie J.A."/>
            <person name="Ng W.-L."/>
            <person name="Kazmierczak K.M."/>
            <person name="Andrzejewski T.M."/>
            <person name="Davidsen T.M."/>
            <person name="Wayne K.J."/>
            <person name="Tettelin H."/>
            <person name="Glass J.I."/>
            <person name="Rusch D."/>
            <person name="Podicherti R."/>
            <person name="Tsui H.-C.T."/>
            <person name="Winkler M.E."/>
        </authorList>
    </citation>
    <scope>NUCLEOTIDE SEQUENCE</scope>
</reference>
<accession>A0A381TY93</accession>
<dbReference type="EMBL" id="UINC01005380">
    <property type="protein sequence ID" value="SVA20962.1"/>
    <property type="molecule type" value="Genomic_DNA"/>
</dbReference>
<dbReference type="Gene3D" id="3.60.70.12">
    <property type="entry name" value="L-amino peptidase D-ALA esterase/amidase"/>
    <property type="match status" value="1"/>
</dbReference>
<evidence type="ECO:0008006" key="3">
    <source>
        <dbReference type="Google" id="ProtNLM"/>
    </source>
</evidence>
<sequence>MNYSGSITDVTGITVGHHTDVENGTGCTVILCEEPANAGMEVRGAAPGSRDTALLDPLASAQWVNGIVLTGGSAFGLDSPGGVVRYLEERGVGVKFGLASIPLIPAAVVFDLGFINHAVRPTGDSGYTAAENASREFATGNVGAGTGSTVAKLLGAASSIKGGVGTASVQLPSGATVGALIVVNAIGGVVDPDTGEIVAGPQTDDGFADSIDLMINSPPKDRGFFRNTTIGVVATDAPLDKIGATRLAIAGQDGIALTVRPSHTANDGDTIFGLSTGTHSEPVPGDVLHAAALKAVTGAILNAIDSAETLGGVMSAADAESARSAEGPAE</sequence>
<dbReference type="InterPro" id="IPR016117">
    <property type="entry name" value="ArgJ-like_dom_sf"/>
</dbReference>
<dbReference type="Pfam" id="PF03576">
    <property type="entry name" value="Peptidase_S58"/>
    <property type="match status" value="1"/>
</dbReference>
<comment type="similarity">
    <text evidence="1">Belongs to the peptidase S58 family.</text>
</comment>
<dbReference type="CDD" id="cd02252">
    <property type="entry name" value="nylC_like"/>
    <property type="match status" value="1"/>
</dbReference>
<dbReference type="InterPro" id="IPR005321">
    <property type="entry name" value="Peptidase_S58_DmpA"/>
</dbReference>
<evidence type="ECO:0000256" key="1">
    <source>
        <dbReference type="ARBA" id="ARBA00007068"/>
    </source>
</evidence>
<dbReference type="SUPFAM" id="SSF56266">
    <property type="entry name" value="DmpA/ArgJ-like"/>
    <property type="match status" value="1"/>
</dbReference>
<dbReference type="AlphaFoldDB" id="A0A381TY93"/>
<gene>
    <name evidence="2" type="ORF">METZ01_LOCUS73816</name>
</gene>
<evidence type="ECO:0000313" key="2">
    <source>
        <dbReference type="EMBL" id="SVA20962.1"/>
    </source>
</evidence>
<dbReference type="PANTHER" id="PTHR36512:SF3">
    <property type="entry name" value="BLR5678 PROTEIN"/>
    <property type="match status" value="1"/>
</dbReference>
<protein>
    <recommendedName>
        <fullName evidence="3">Peptidase S58</fullName>
    </recommendedName>
</protein>
<name>A0A381TY93_9ZZZZ</name>
<dbReference type="GO" id="GO:0004177">
    <property type="term" value="F:aminopeptidase activity"/>
    <property type="evidence" value="ECO:0007669"/>
    <property type="project" value="TreeGrafter"/>
</dbReference>